<accession>A0A8J5KFY9</accession>
<evidence type="ECO:0000313" key="1">
    <source>
        <dbReference type="EMBL" id="KAG7171393.1"/>
    </source>
</evidence>
<sequence length="79" mass="8737">MVSPDYDRHNLSTGTSTSSSHFYSMLLNSLPSVPLLHSSTLKASCLAEANDLTFGRNSEQRTALKSWSMSRIEKTSRIS</sequence>
<dbReference type="Proteomes" id="UP000747542">
    <property type="component" value="Unassembled WGS sequence"/>
</dbReference>
<evidence type="ECO:0000313" key="2">
    <source>
        <dbReference type="Proteomes" id="UP000747542"/>
    </source>
</evidence>
<gene>
    <name evidence="1" type="ORF">Hamer_G027099</name>
</gene>
<dbReference type="EMBL" id="JAHLQT010012274">
    <property type="protein sequence ID" value="KAG7171393.1"/>
    <property type="molecule type" value="Genomic_DNA"/>
</dbReference>
<dbReference type="AlphaFoldDB" id="A0A8J5KFY9"/>
<comment type="caution">
    <text evidence="1">The sequence shown here is derived from an EMBL/GenBank/DDBJ whole genome shotgun (WGS) entry which is preliminary data.</text>
</comment>
<name>A0A8J5KFY9_HOMAM</name>
<organism evidence="1 2">
    <name type="scientific">Homarus americanus</name>
    <name type="common">American lobster</name>
    <dbReference type="NCBI Taxonomy" id="6706"/>
    <lineage>
        <taxon>Eukaryota</taxon>
        <taxon>Metazoa</taxon>
        <taxon>Ecdysozoa</taxon>
        <taxon>Arthropoda</taxon>
        <taxon>Crustacea</taxon>
        <taxon>Multicrustacea</taxon>
        <taxon>Malacostraca</taxon>
        <taxon>Eumalacostraca</taxon>
        <taxon>Eucarida</taxon>
        <taxon>Decapoda</taxon>
        <taxon>Pleocyemata</taxon>
        <taxon>Astacidea</taxon>
        <taxon>Nephropoidea</taxon>
        <taxon>Nephropidae</taxon>
        <taxon>Homarus</taxon>
    </lineage>
</organism>
<feature type="non-terminal residue" evidence="1">
    <location>
        <position position="79"/>
    </location>
</feature>
<keyword evidence="2" id="KW-1185">Reference proteome</keyword>
<protein>
    <submittedName>
        <fullName evidence="1">Uncharacterized protein</fullName>
    </submittedName>
</protein>
<proteinExistence type="predicted"/>
<reference evidence="1" key="1">
    <citation type="journal article" date="2021" name="Sci. Adv.">
        <title>The American lobster genome reveals insights on longevity, neural, and immune adaptations.</title>
        <authorList>
            <person name="Polinski J.M."/>
            <person name="Zimin A.V."/>
            <person name="Clark K.F."/>
            <person name="Kohn A.B."/>
            <person name="Sadowski N."/>
            <person name="Timp W."/>
            <person name="Ptitsyn A."/>
            <person name="Khanna P."/>
            <person name="Romanova D.Y."/>
            <person name="Williams P."/>
            <person name="Greenwood S.J."/>
            <person name="Moroz L.L."/>
            <person name="Walt D.R."/>
            <person name="Bodnar A.G."/>
        </authorList>
    </citation>
    <scope>NUCLEOTIDE SEQUENCE</scope>
    <source>
        <strain evidence="1">GMGI-L3</strain>
    </source>
</reference>